<name>A0A369QFG6_9BACT</name>
<evidence type="ECO:0000313" key="1">
    <source>
        <dbReference type="EMBL" id="RDC63172.1"/>
    </source>
</evidence>
<organism evidence="1 2">
    <name type="scientific">Adhaeribacter pallidiroseus</name>
    <dbReference type="NCBI Taxonomy" id="2072847"/>
    <lineage>
        <taxon>Bacteria</taxon>
        <taxon>Pseudomonadati</taxon>
        <taxon>Bacteroidota</taxon>
        <taxon>Cytophagia</taxon>
        <taxon>Cytophagales</taxon>
        <taxon>Hymenobacteraceae</taxon>
        <taxon>Adhaeribacter</taxon>
    </lineage>
</organism>
<dbReference type="AlphaFoldDB" id="A0A369QFG6"/>
<protein>
    <submittedName>
        <fullName evidence="1">Uncharacterized protein</fullName>
    </submittedName>
</protein>
<reference evidence="1 2" key="1">
    <citation type="submission" date="2018-04" db="EMBL/GenBank/DDBJ databases">
        <title>Adhaeribacter sp. HMF7616 genome sequencing and assembly.</title>
        <authorList>
            <person name="Kang H."/>
            <person name="Kang J."/>
            <person name="Cha I."/>
            <person name="Kim H."/>
            <person name="Joh K."/>
        </authorList>
    </citation>
    <scope>NUCLEOTIDE SEQUENCE [LARGE SCALE GENOMIC DNA]</scope>
    <source>
        <strain evidence="1 2">HMF7616</strain>
    </source>
</reference>
<accession>A0A369QFG6</accession>
<comment type="caution">
    <text evidence="1">The sequence shown here is derived from an EMBL/GenBank/DDBJ whole genome shotgun (WGS) entry which is preliminary data.</text>
</comment>
<proteinExistence type="predicted"/>
<dbReference type="EMBL" id="QASA01000001">
    <property type="protein sequence ID" value="RDC63172.1"/>
    <property type="molecule type" value="Genomic_DNA"/>
</dbReference>
<dbReference type="Proteomes" id="UP000253919">
    <property type="component" value="Unassembled WGS sequence"/>
</dbReference>
<dbReference type="RefSeq" id="WP_115372517.1">
    <property type="nucleotide sequence ID" value="NZ_QASA01000001.1"/>
</dbReference>
<evidence type="ECO:0000313" key="2">
    <source>
        <dbReference type="Proteomes" id="UP000253919"/>
    </source>
</evidence>
<sequence length="60" mass="7043">MVEVQKSLFADYQICGDNKQAYPRYPKCNNEEFFKKDYAKAVLKLGKQQGSNELKKKSMY</sequence>
<keyword evidence="2" id="KW-1185">Reference proteome</keyword>
<gene>
    <name evidence="1" type="ORF">AHMF7616_01773</name>
</gene>